<protein>
    <recommendedName>
        <fullName evidence="4">3-oxoacyl-[acyl-carrier-protein] synthase-3</fullName>
    </recommendedName>
</protein>
<organism evidence="2 3">
    <name type="scientific">Amycolatopsis samaneae</name>
    <dbReference type="NCBI Taxonomy" id="664691"/>
    <lineage>
        <taxon>Bacteria</taxon>
        <taxon>Bacillati</taxon>
        <taxon>Actinomycetota</taxon>
        <taxon>Actinomycetes</taxon>
        <taxon>Pseudonocardiales</taxon>
        <taxon>Pseudonocardiaceae</taxon>
        <taxon>Amycolatopsis</taxon>
    </lineage>
</organism>
<name>A0ABW5GW78_9PSEU</name>
<dbReference type="Proteomes" id="UP001597419">
    <property type="component" value="Unassembled WGS sequence"/>
</dbReference>
<reference evidence="3" key="1">
    <citation type="journal article" date="2019" name="Int. J. Syst. Evol. Microbiol.">
        <title>The Global Catalogue of Microorganisms (GCM) 10K type strain sequencing project: providing services to taxonomists for standard genome sequencing and annotation.</title>
        <authorList>
            <consortium name="The Broad Institute Genomics Platform"/>
            <consortium name="The Broad Institute Genome Sequencing Center for Infectious Disease"/>
            <person name="Wu L."/>
            <person name="Ma J."/>
        </authorList>
    </citation>
    <scope>NUCLEOTIDE SEQUENCE [LARGE SCALE GENOMIC DNA]</scope>
    <source>
        <strain evidence="3">CGMCC 4.7643</strain>
    </source>
</reference>
<comment type="caution">
    <text evidence="2">The sequence shown here is derived from an EMBL/GenBank/DDBJ whole genome shotgun (WGS) entry which is preliminary data.</text>
</comment>
<sequence>MAGGAVAGAQVVSLGHYLPETVVTTAEVAARIGVEEDWVVARTGIRERRVAAKDETVADMATAAALDALGNLAADTRYAHGLSRIDTVIVATSTAESTMPNAPPRSPRGPSRGTPRRST</sequence>
<dbReference type="InterPro" id="IPR016039">
    <property type="entry name" value="Thiolase-like"/>
</dbReference>
<dbReference type="PANTHER" id="PTHR34069">
    <property type="entry name" value="3-OXOACYL-[ACYL-CARRIER-PROTEIN] SYNTHASE 3"/>
    <property type="match status" value="1"/>
</dbReference>
<dbReference type="SUPFAM" id="SSF53901">
    <property type="entry name" value="Thiolase-like"/>
    <property type="match status" value="1"/>
</dbReference>
<evidence type="ECO:0000256" key="1">
    <source>
        <dbReference type="SAM" id="MobiDB-lite"/>
    </source>
</evidence>
<evidence type="ECO:0000313" key="2">
    <source>
        <dbReference type="EMBL" id="MFD2465157.1"/>
    </source>
</evidence>
<gene>
    <name evidence="2" type="ORF">ACFSYJ_41525</name>
</gene>
<evidence type="ECO:0000313" key="3">
    <source>
        <dbReference type="Proteomes" id="UP001597419"/>
    </source>
</evidence>
<feature type="region of interest" description="Disordered" evidence="1">
    <location>
        <begin position="93"/>
        <end position="119"/>
    </location>
</feature>
<dbReference type="RefSeq" id="WP_345407241.1">
    <property type="nucleotide sequence ID" value="NZ_BAABHG010000022.1"/>
</dbReference>
<dbReference type="Gene3D" id="3.40.47.10">
    <property type="match status" value="1"/>
</dbReference>
<keyword evidence="3" id="KW-1185">Reference proteome</keyword>
<dbReference type="PANTHER" id="PTHR34069:SF2">
    <property type="entry name" value="BETA-KETOACYL-[ACYL-CARRIER-PROTEIN] SYNTHASE III"/>
    <property type="match status" value="1"/>
</dbReference>
<accession>A0ABW5GW78</accession>
<evidence type="ECO:0008006" key="4">
    <source>
        <dbReference type="Google" id="ProtNLM"/>
    </source>
</evidence>
<proteinExistence type="predicted"/>
<dbReference type="EMBL" id="JBHUKU010000029">
    <property type="protein sequence ID" value="MFD2465157.1"/>
    <property type="molecule type" value="Genomic_DNA"/>
</dbReference>